<keyword evidence="3" id="KW-1185">Reference proteome</keyword>
<gene>
    <name evidence="2" type="ORF">PMIN01_11039</name>
</gene>
<sequence>MLGRLRRRARMAVSEDSRSVLRTGQGFWMVTRSGDCVVARGHSSAQGFAWRRVEWEPSSAVLEPASSCSRSSTSTAGAASQWPAAGRPIHFTAYAQGRAVEDAHPDDMGGIGRIALNAVRRGNVASAVGRRAGAARRNLARHLGLNIWAFGFVVRERVRRQAASTCRPGSSSALARFWRAPHLKPPLHCTAPHRTTLHLHLHTPARRLPGRRLVGELRAAGQRGVRATVAAGNQRATRNMSIIGHAVRRNGCPSELPTPLASSLLRRRRTKGQPEPSQTIMPSPDGMFAEICPAMMPCHSTPATTTATAASIVDDSRPWSSMRTIIDDYLQPSTPTSVTSSPTSKRDEALIFARASPCHDAKDRLPNGKRAVIVADNPSRAFTVTDICLEKTQLDAIRPAAKHSSASAKQGRGLRSAPVDGVKHVS</sequence>
<name>A0A9P6KLQ4_9PLEO</name>
<feature type="region of interest" description="Disordered" evidence="1">
    <location>
        <begin position="398"/>
        <end position="426"/>
    </location>
</feature>
<protein>
    <submittedName>
        <fullName evidence="2">Uncharacterized protein</fullName>
    </submittedName>
</protein>
<proteinExistence type="predicted"/>
<accession>A0A9P6KLQ4</accession>
<dbReference type="Proteomes" id="UP000756921">
    <property type="component" value="Unassembled WGS sequence"/>
</dbReference>
<reference evidence="2" key="1">
    <citation type="journal article" date="2020" name="Mol. Plant Microbe Interact.">
        <title>Genome Sequence of the Biocontrol Agent Coniothyrium minitans strain Conio (IMI 134523).</title>
        <authorList>
            <person name="Patel D."/>
            <person name="Shittu T.A."/>
            <person name="Baroncelli R."/>
            <person name="Muthumeenakshi S."/>
            <person name="Osborne T.H."/>
            <person name="Janganan T.K."/>
            <person name="Sreenivasaprasad S."/>
        </authorList>
    </citation>
    <scope>NUCLEOTIDE SEQUENCE</scope>
    <source>
        <strain evidence="2">Conio</strain>
    </source>
</reference>
<evidence type="ECO:0000256" key="1">
    <source>
        <dbReference type="SAM" id="MobiDB-lite"/>
    </source>
</evidence>
<feature type="region of interest" description="Disordered" evidence="1">
    <location>
        <begin position="253"/>
        <end position="284"/>
    </location>
</feature>
<comment type="caution">
    <text evidence="2">The sequence shown here is derived from an EMBL/GenBank/DDBJ whole genome shotgun (WGS) entry which is preliminary data.</text>
</comment>
<dbReference type="EMBL" id="WJXW01000013">
    <property type="protein sequence ID" value="KAF9731080.1"/>
    <property type="molecule type" value="Genomic_DNA"/>
</dbReference>
<evidence type="ECO:0000313" key="3">
    <source>
        <dbReference type="Proteomes" id="UP000756921"/>
    </source>
</evidence>
<organism evidence="2 3">
    <name type="scientific">Paraphaeosphaeria minitans</name>
    <dbReference type="NCBI Taxonomy" id="565426"/>
    <lineage>
        <taxon>Eukaryota</taxon>
        <taxon>Fungi</taxon>
        <taxon>Dikarya</taxon>
        <taxon>Ascomycota</taxon>
        <taxon>Pezizomycotina</taxon>
        <taxon>Dothideomycetes</taxon>
        <taxon>Pleosporomycetidae</taxon>
        <taxon>Pleosporales</taxon>
        <taxon>Massarineae</taxon>
        <taxon>Didymosphaeriaceae</taxon>
        <taxon>Paraphaeosphaeria</taxon>
    </lineage>
</organism>
<evidence type="ECO:0000313" key="2">
    <source>
        <dbReference type="EMBL" id="KAF9731080.1"/>
    </source>
</evidence>
<dbReference type="AlphaFoldDB" id="A0A9P6KLQ4"/>